<dbReference type="InterPro" id="IPR016169">
    <property type="entry name" value="FAD-bd_PCMH_sub2"/>
</dbReference>
<dbReference type="InterPro" id="IPR036318">
    <property type="entry name" value="FAD-bd_PCMH-like_sf"/>
</dbReference>
<keyword evidence="4 10" id="KW-0812">Transmembrane</keyword>
<dbReference type="GO" id="GO:0050660">
    <property type="term" value="F:flavin adenine dinucleotide binding"/>
    <property type="evidence" value="ECO:0007669"/>
    <property type="project" value="InterPro"/>
</dbReference>
<dbReference type="SUPFAM" id="SSF54631">
    <property type="entry name" value="CBS-domain pair"/>
    <property type="match status" value="1"/>
</dbReference>
<evidence type="ECO:0000256" key="2">
    <source>
        <dbReference type="ARBA" id="ARBA00006337"/>
    </source>
</evidence>
<dbReference type="InterPro" id="IPR005170">
    <property type="entry name" value="Transptr-assoc_dom"/>
</dbReference>
<dbReference type="InterPro" id="IPR051676">
    <property type="entry name" value="UPF0053_domain"/>
</dbReference>
<dbReference type="PROSITE" id="PS51371">
    <property type="entry name" value="CBS"/>
    <property type="match status" value="1"/>
</dbReference>
<dbReference type="Pfam" id="PF03471">
    <property type="entry name" value="CorC_HlyC"/>
    <property type="match status" value="1"/>
</dbReference>
<reference evidence="14" key="1">
    <citation type="submission" date="2022-06" db="EMBL/GenBank/DDBJ databases">
        <title>Genomic Encyclopedia of Archaeal and Bacterial Type Strains, Phase II (KMG-II): from individual species to whole genera.</title>
        <authorList>
            <person name="Goeker M."/>
        </authorList>
    </citation>
    <scope>NUCLEOTIDE SEQUENCE</scope>
    <source>
        <strain evidence="14">DSM 43935</strain>
    </source>
</reference>
<evidence type="ECO:0000256" key="7">
    <source>
        <dbReference type="ARBA" id="ARBA00023122"/>
    </source>
</evidence>
<gene>
    <name evidence="14" type="ORF">LX83_000666</name>
</gene>
<evidence type="ECO:0000256" key="1">
    <source>
        <dbReference type="ARBA" id="ARBA00004651"/>
    </source>
</evidence>
<dbReference type="RefSeq" id="WP_253766790.1">
    <property type="nucleotide sequence ID" value="NZ_JAMTCK010000001.1"/>
</dbReference>
<dbReference type="Gene3D" id="3.10.580.10">
    <property type="entry name" value="CBS-domain"/>
    <property type="match status" value="1"/>
</dbReference>
<evidence type="ECO:0000256" key="6">
    <source>
        <dbReference type="ARBA" id="ARBA00022989"/>
    </source>
</evidence>
<comment type="subcellular location">
    <subcellularLocation>
        <location evidence="1">Cell membrane</location>
        <topology evidence="1">Multi-pass membrane protein</topology>
    </subcellularLocation>
</comment>
<keyword evidence="15" id="KW-1185">Reference proteome</keyword>
<name>A0AAE3G8T9_9PSEU</name>
<dbReference type="Gene3D" id="3.30.465.10">
    <property type="match status" value="1"/>
</dbReference>
<evidence type="ECO:0000256" key="4">
    <source>
        <dbReference type="ARBA" id="ARBA00022692"/>
    </source>
</evidence>
<feature type="domain" description="CNNM transmembrane" evidence="13">
    <location>
        <begin position="2"/>
        <end position="206"/>
    </location>
</feature>
<dbReference type="GO" id="GO:0005886">
    <property type="term" value="C:plasma membrane"/>
    <property type="evidence" value="ECO:0007669"/>
    <property type="project" value="UniProtKB-SubCell"/>
</dbReference>
<keyword evidence="5" id="KW-0677">Repeat</keyword>
<accession>A0AAE3G8T9</accession>
<evidence type="ECO:0000256" key="5">
    <source>
        <dbReference type="ARBA" id="ARBA00022737"/>
    </source>
</evidence>
<dbReference type="InterPro" id="IPR002550">
    <property type="entry name" value="CNNM"/>
</dbReference>
<sequence>MDLLIGVLGLVLVLVLTVGTAIAVAAEFSLTALERTTVDTHVARVGDRKAKALQRAHRTLSFQLSGAQVAITFTTLTTGYVAEPAIAKLIEPALTGVGLPASAAGPTALTLALAAATVLSMVFGELVPKNLAMANPLGTARAVAGIYSRFTRLFRWLINGMNESANWLVRRLGVEPAEELRSARSPEELGAIVRSSAEHGTLDEATATLLGKSLRFGDRTAEELMTPRVRVESLRVDASVVDLINLAQRTGFSRFPVHGGDLDDVRGVVHIKQAFGVPVAQRENTRVLSLSRPVPTVPASIEGDALLDRLRGSGLQLALVVDEYGGTAGLVTLEDVVEEIVGDVRDEHDRREPPPVRPLGRDSWMVSGLLRDDEVFEATGFRMPEGDYETLAGLVLARLGRIPDVGDEVRVDGWRLTVMLMDRHRIAELRLARAPEPVTPTGDGGADGTGAADGSGTDDADGAAGAPLPRSGEFPGISDASRVSPGEGALR</sequence>
<evidence type="ECO:0000256" key="10">
    <source>
        <dbReference type="PROSITE-ProRule" id="PRU01193"/>
    </source>
</evidence>
<evidence type="ECO:0000313" key="14">
    <source>
        <dbReference type="EMBL" id="MCP2163826.1"/>
    </source>
</evidence>
<keyword evidence="8 10" id="KW-0472">Membrane</keyword>
<evidence type="ECO:0000259" key="12">
    <source>
        <dbReference type="PROSITE" id="PS51371"/>
    </source>
</evidence>
<keyword evidence="6 10" id="KW-1133">Transmembrane helix</keyword>
<dbReference type="CDD" id="cd04590">
    <property type="entry name" value="CBS_pair_CorC_HlyC_assoc"/>
    <property type="match status" value="1"/>
</dbReference>
<dbReference type="PANTHER" id="PTHR43099">
    <property type="entry name" value="UPF0053 PROTEIN YRKA"/>
    <property type="match status" value="1"/>
</dbReference>
<feature type="domain" description="CBS" evidence="12">
    <location>
        <begin position="290"/>
        <end position="347"/>
    </location>
</feature>
<dbReference type="InterPro" id="IPR000644">
    <property type="entry name" value="CBS_dom"/>
</dbReference>
<dbReference type="SMART" id="SM01091">
    <property type="entry name" value="CorC_HlyC"/>
    <property type="match status" value="1"/>
</dbReference>
<evidence type="ECO:0000256" key="3">
    <source>
        <dbReference type="ARBA" id="ARBA00022475"/>
    </source>
</evidence>
<dbReference type="PANTHER" id="PTHR43099:SF6">
    <property type="entry name" value="UPF0053 PROTEIN RV1842C"/>
    <property type="match status" value="1"/>
</dbReference>
<evidence type="ECO:0000256" key="11">
    <source>
        <dbReference type="SAM" id="MobiDB-lite"/>
    </source>
</evidence>
<dbReference type="EMBL" id="JAMTCK010000001">
    <property type="protein sequence ID" value="MCP2163826.1"/>
    <property type="molecule type" value="Genomic_DNA"/>
</dbReference>
<dbReference type="InterPro" id="IPR044751">
    <property type="entry name" value="Ion_transp-like_CBS"/>
</dbReference>
<feature type="region of interest" description="Disordered" evidence="11">
    <location>
        <begin position="431"/>
        <end position="491"/>
    </location>
</feature>
<dbReference type="SUPFAM" id="SSF56176">
    <property type="entry name" value="FAD-binding/transporter-associated domain-like"/>
    <property type="match status" value="1"/>
</dbReference>
<comment type="caution">
    <text evidence="14">The sequence shown here is derived from an EMBL/GenBank/DDBJ whole genome shotgun (WGS) entry which is preliminary data.</text>
</comment>
<dbReference type="Pfam" id="PF00571">
    <property type="entry name" value="CBS"/>
    <property type="match status" value="1"/>
</dbReference>
<evidence type="ECO:0000256" key="9">
    <source>
        <dbReference type="PROSITE-ProRule" id="PRU00703"/>
    </source>
</evidence>
<evidence type="ECO:0000259" key="13">
    <source>
        <dbReference type="PROSITE" id="PS51846"/>
    </source>
</evidence>
<proteinExistence type="inferred from homology"/>
<keyword evidence="3" id="KW-1003">Cell membrane</keyword>
<organism evidence="14 15">
    <name type="scientific">Goodfellowiella coeruleoviolacea</name>
    <dbReference type="NCBI Taxonomy" id="334858"/>
    <lineage>
        <taxon>Bacteria</taxon>
        <taxon>Bacillati</taxon>
        <taxon>Actinomycetota</taxon>
        <taxon>Actinomycetes</taxon>
        <taxon>Pseudonocardiales</taxon>
        <taxon>Pseudonocardiaceae</taxon>
        <taxon>Goodfellowiella</taxon>
    </lineage>
</organism>
<dbReference type="InterPro" id="IPR046342">
    <property type="entry name" value="CBS_dom_sf"/>
</dbReference>
<dbReference type="Proteomes" id="UP001206128">
    <property type="component" value="Unassembled WGS sequence"/>
</dbReference>
<dbReference type="AlphaFoldDB" id="A0AAE3G8T9"/>
<keyword evidence="7 9" id="KW-0129">CBS domain</keyword>
<evidence type="ECO:0000256" key="8">
    <source>
        <dbReference type="ARBA" id="ARBA00023136"/>
    </source>
</evidence>
<feature type="compositionally biased region" description="Gly residues" evidence="11">
    <location>
        <begin position="442"/>
        <end position="453"/>
    </location>
</feature>
<protein>
    <submittedName>
        <fullName evidence="14">Hemolysin, contains CBS domains</fullName>
    </submittedName>
</protein>
<evidence type="ECO:0000313" key="15">
    <source>
        <dbReference type="Proteomes" id="UP001206128"/>
    </source>
</evidence>
<dbReference type="Pfam" id="PF01595">
    <property type="entry name" value="CNNM"/>
    <property type="match status" value="1"/>
</dbReference>
<comment type="similarity">
    <text evidence="2">Belongs to the UPF0053 family.</text>
</comment>
<dbReference type="PROSITE" id="PS51846">
    <property type="entry name" value="CNNM"/>
    <property type="match status" value="1"/>
</dbReference>